<dbReference type="PANTHER" id="PTHR13696">
    <property type="entry name" value="P-LOOP CONTAINING NUCLEOSIDE TRIPHOSPHATE HYDROLASE"/>
    <property type="match status" value="1"/>
</dbReference>
<organism evidence="3 4">
    <name type="scientific">Mucisphaera calidilacus</name>
    <dbReference type="NCBI Taxonomy" id="2527982"/>
    <lineage>
        <taxon>Bacteria</taxon>
        <taxon>Pseudomonadati</taxon>
        <taxon>Planctomycetota</taxon>
        <taxon>Phycisphaerae</taxon>
        <taxon>Phycisphaerales</taxon>
        <taxon>Phycisphaeraceae</taxon>
        <taxon>Mucisphaera</taxon>
    </lineage>
</organism>
<dbReference type="InterPro" id="IPR050678">
    <property type="entry name" value="DNA_Partitioning_ATPase"/>
</dbReference>
<dbReference type="Gene3D" id="3.40.50.300">
    <property type="entry name" value="P-loop containing nucleotide triphosphate hydrolases"/>
    <property type="match status" value="1"/>
</dbReference>
<evidence type="ECO:0000313" key="4">
    <source>
        <dbReference type="Proteomes" id="UP000320386"/>
    </source>
</evidence>
<dbReference type="FunFam" id="3.40.50.300:FF:000285">
    <property type="entry name" value="Sporulation initiation inhibitor Soj"/>
    <property type="match status" value="1"/>
</dbReference>
<keyword evidence="4" id="KW-1185">Reference proteome</keyword>
<dbReference type="Pfam" id="PF13614">
    <property type="entry name" value="AAA_31"/>
    <property type="match status" value="1"/>
</dbReference>
<name>A0A518C0J4_9BACT</name>
<feature type="region of interest" description="Disordered" evidence="1">
    <location>
        <begin position="1"/>
        <end position="42"/>
    </location>
</feature>
<evidence type="ECO:0000313" key="3">
    <source>
        <dbReference type="EMBL" id="QDU72734.1"/>
    </source>
</evidence>
<gene>
    <name evidence="3" type="ORF">Pan265_26080</name>
</gene>
<dbReference type="AlphaFoldDB" id="A0A518C0J4"/>
<dbReference type="Proteomes" id="UP000320386">
    <property type="component" value="Chromosome"/>
</dbReference>
<reference evidence="3 4" key="1">
    <citation type="submission" date="2019-02" db="EMBL/GenBank/DDBJ databases">
        <title>Deep-cultivation of Planctomycetes and their phenomic and genomic characterization uncovers novel biology.</title>
        <authorList>
            <person name="Wiegand S."/>
            <person name="Jogler M."/>
            <person name="Boedeker C."/>
            <person name="Pinto D."/>
            <person name="Vollmers J."/>
            <person name="Rivas-Marin E."/>
            <person name="Kohn T."/>
            <person name="Peeters S.H."/>
            <person name="Heuer A."/>
            <person name="Rast P."/>
            <person name="Oberbeckmann S."/>
            <person name="Bunk B."/>
            <person name="Jeske O."/>
            <person name="Meyerdierks A."/>
            <person name="Storesund J.E."/>
            <person name="Kallscheuer N."/>
            <person name="Luecker S."/>
            <person name="Lage O.M."/>
            <person name="Pohl T."/>
            <person name="Merkel B.J."/>
            <person name="Hornburger P."/>
            <person name="Mueller R.-W."/>
            <person name="Bruemmer F."/>
            <person name="Labrenz M."/>
            <person name="Spormann A.M."/>
            <person name="Op den Camp H."/>
            <person name="Overmann J."/>
            <person name="Amann R."/>
            <person name="Jetten M.S.M."/>
            <person name="Mascher T."/>
            <person name="Medema M.H."/>
            <person name="Devos D.P."/>
            <person name="Kaster A.-K."/>
            <person name="Ovreas L."/>
            <person name="Rohde M."/>
            <person name="Galperin M.Y."/>
            <person name="Jogler C."/>
        </authorList>
    </citation>
    <scope>NUCLEOTIDE SEQUENCE [LARGE SCALE GENOMIC DNA]</scope>
    <source>
        <strain evidence="3 4">Pan265</strain>
    </source>
</reference>
<dbReference type="PANTHER" id="PTHR13696:SF52">
    <property type="entry name" value="PARA FAMILY PROTEIN CT_582"/>
    <property type="match status" value="1"/>
</dbReference>
<evidence type="ECO:0000259" key="2">
    <source>
        <dbReference type="Pfam" id="PF13614"/>
    </source>
</evidence>
<dbReference type="SUPFAM" id="SSF52540">
    <property type="entry name" value="P-loop containing nucleoside triphosphate hydrolases"/>
    <property type="match status" value="1"/>
</dbReference>
<accession>A0A518C0J4</accession>
<dbReference type="EMBL" id="CP036280">
    <property type="protein sequence ID" value="QDU72734.1"/>
    <property type="molecule type" value="Genomic_DNA"/>
</dbReference>
<dbReference type="RefSeq" id="WP_145446896.1">
    <property type="nucleotide sequence ID" value="NZ_CP036280.1"/>
</dbReference>
<dbReference type="GO" id="GO:0016787">
    <property type="term" value="F:hydrolase activity"/>
    <property type="evidence" value="ECO:0007669"/>
    <property type="project" value="UniProtKB-KW"/>
</dbReference>
<feature type="domain" description="AAA" evidence="2">
    <location>
        <begin position="44"/>
        <end position="222"/>
    </location>
</feature>
<dbReference type="InterPro" id="IPR025669">
    <property type="entry name" value="AAA_dom"/>
</dbReference>
<evidence type="ECO:0000256" key="1">
    <source>
        <dbReference type="SAM" id="MobiDB-lite"/>
    </source>
</evidence>
<dbReference type="CDD" id="cd02042">
    <property type="entry name" value="ParAB_family"/>
    <property type="match status" value="1"/>
</dbReference>
<keyword evidence="3" id="KW-0378">Hydrolase</keyword>
<proteinExistence type="predicted"/>
<dbReference type="EC" id="3.6.-.-" evidence="3"/>
<feature type="compositionally biased region" description="Polar residues" evidence="1">
    <location>
        <begin position="1"/>
        <end position="11"/>
    </location>
</feature>
<protein>
    <submittedName>
        <fullName evidence="3">Soj-like protein</fullName>
        <ecNumber evidence="3">3.6.-.-</ecNumber>
    </submittedName>
</protein>
<dbReference type="KEGG" id="mcad:Pan265_26080"/>
<dbReference type="OrthoDB" id="9815116at2"/>
<dbReference type="InterPro" id="IPR027417">
    <property type="entry name" value="P-loop_NTPase"/>
</dbReference>
<sequence>MSDTQDSSTITADPAPVEQHDSPVPPTPPTPEPGDDRNPPRAPRVIALLNQKGGVGKTTTTMNLGHALAQAGHRVLLVDLDPQAHLTLYNGVDPDNLHGTIYDLLVDDDTAAAEVIIELDPQRGILPAQVNLAGAETELATRLAEGNAQTILRDKLADLVQHFDYVLLDCPPSLGLLTVNALALATEVIVPMQAHFLALQGLGKLLDTVRLVREGLNPTLKVAGVVLCMHEGQTILAAEVAADVESFLRESRGTGLPWADAVVYQPPVRRNIKLAESPSFGQSIFDYAPGCPGARDYLKLAEAVARQPAEA</sequence>
<feature type="compositionally biased region" description="Pro residues" evidence="1">
    <location>
        <begin position="23"/>
        <end position="32"/>
    </location>
</feature>